<dbReference type="AlphaFoldDB" id="A0AA37QJR4"/>
<proteinExistence type="predicted"/>
<dbReference type="SUPFAM" id="SSF89796">
    <property type="entry name" value="CoA-transferase family III (CaiB/BaiF)"/>
    <property type="match status" value="1"/>
</dbReference>
<keyword evidence="1 2" id="KW-0808">Transferase</keyword>
<accession>A0AA37QJR4</accession>
<dbReference type="PANTHER" id="PTHR48207:SF3">
    <property type="entry name" value="SUCCINATE--HYDROXYMETHYLGLUTARATE COA-TRANSFERASE"/>
    <property type="match status" value="1"/>
</dbReference>
<keyword evidence="3" id="KW-1185">Reference proteome</keyword>
<evidence type="ECO:0000313" key="3">
    <source>
        <dbReference type="Proteomes" id="UP001161325"/>
    </source>
</evidence>
<dbReference type="InterPro" id="IPR044855">
    <property type="entry name" value="CoA-Trfase_III_dom3_sf"/>
</dbReference>
<dbReference type="InterPro" id="IPR023606">
    <property type="entry name" value="CoA-Trfase_III_dom_1_sf"/>
</dbReference>
<dbReference type="InterPro" id="IPR050483">
    <property type="entry name" value="CoA-transferase_III_domain"/>
</dbReference>
<dbReference type="PANTHER" id="PTHR48207">
    <property type="entry name" value="SUCCINATE--HYDROXYMETHYLGLUTARATE COA-TRANSFERASE"/>
    <property type="match status" value="1"/>
</dbReference>
<name>A0AA37QJR4_9BACT</name>
<reference evidence="2" key="1">
    <citation type="submission" date="2022-08" db="EMBL/GenBank/DDBJ databases">
        <title>Draft genome sequencing of Roseisolibacter agri AW1220.</title>
        <authorList>
            <person name="Tobiishi Y."/>
            <person name="Tonouchi A."/>
        </authorList>
    </citation>
    <scope>NUCLEOTIDE SEQUENCE</scope>
    <source>
        <strain evidence="2">AW1220</strain>
    </source>
</reference>
<evidence type="ECO:0000256" key="1">
    <source>
        <dbReference type="ARBA" id="ARBA00022679"/>
    </source>
</evidence>
<sequence length="372" mass="39011">MLLSGIRVLDLSRVLAGPLCTMLLGDLGADVLKVERPGEGDETRAWGPPFDERGESAYYLSINRNKLGLAADLDRPEDQALIRGLIADADVVVDNFRRGALARRGLDPATLLAAHPRLVWCTISGFGPDSDRPGYDFVLQAERGWMSLNGDPDGPPFRAPIAVTDVLTGKDAAIAVLGALVGRGGPRAPLPPGERHVQVSLAASGTAGLVNVAQNALVSGREPQRWGNAHANLAPYQLFDAADRAIVVAVGNDGQWRACAAALDVPELGRDPRFATNPARLANREALIAAMDARLQTRPAAEWLARLDAVGVPAGVVQTVLEALREVDASPLTGVAPSVPGSVRLPPPRLDEHGALVRARGWAAFAGGGAAA</sequence>
<dbReference type="Gene3D" id="3.30.1540.10">
    <property type="entry name" value="formyl-coa transferase, domain 3"/>
    <property type="match status" value="1"/>
</dbReference>
<dbReference type="InterPro" id="IPR003673">
    <property type="entry name" value="CoA-Trfase_fam_III"/>
</dbReference>
<dbReference type="GO" id="GO:0008410">
    <property type="term" value="F:CoA-transferase activity"/>
    <property type="evidence" value="ECO:0007669"/>
    <property type="project" value="TreeGrafter"/>
</dbReference>
<dbReference type="Pfam" id="PF02515">
    <property type="entry name" value="CoA_transf_3"/>
    <property type="match status" value="1"/>
</dbReference>
<dbReference type="Proteomes" id="UP001161325">
    <property type="component" value="Unassembled WGS sequence"/>
</dbReference>
<comment type="caution">
    <text evidence="2">The sequence shown here is derived from an EMBL/GenBank/DDBJ whole genome shotgun (WGS) entry which is preliminary data.</text>
</comment>
<evidence type="ECO:0000313" key="2">
    <source>
        <dbReference type="EMBL" id="GLC27083.1"/>
    </source>
</evidence>
<dbReference type="EMBL" id="BRXS01000005">
    <property type="protein sequence ID" value="GLC27083.1"/>
    <property type="molecule type" value="Genomic_DNA"/>
</dbReference>
<protein>
    <submittedName>
        <fullName evidence="2">CoA transferase</fullName>
    </submittedName>
</protein>
<dbReference type="RefSeq" id="WP_284351529.1">
    <property type="nucleotide sequence ID" value="NZ_BRXS01000005.1"/>
</dbReference>
<gene>
    <name evidence="2" type="ORF">rosag_35960</name>
</gene>
<organism evidence="2 3">
    <name type="scientific">Roseisolibacter agri</name>
    <dbReference type="NCBI Taxonomy" id="2014610"/>
    <lineage>
        <taxon>Bacteria</taxon>
        <taxon>Pseudomonadati</taxon>
        <taxon>Gemmatimonadota</taxon>
        <taxon>Gemmatimonadia</taxon>
        <taxon>Gemmatimonadales</taxon>
        <taxon>Gemmatimonadaceae</taxon>
        <taxon>Roseisolibacter</taxon>
    </lineage>
</organism>
<dbReference type="Gene3D" id="3.40.50.10540">
    <property type="entry name" value="Crotonobetainyl-coa:carnitine coa-transferase, domain 1"/>
    <property type="match status" value="1"/>
</dbReference>